<keyword evidence="2" id="KW-1185">Reference proteome</keyword>
<proteinExistence type="predicted"/>
<accession>A0A8H7B9W7</accession>
<evidence type="ECO:0000313" key="2">
    <source>
        <dbReference type="Proteomes" id="UP000596902"/>
    </source>
</evidence>
<gene>
    <name evidence="1" type="ORF">GT037_004648</name>
</gene>
<organism evidence="1 2">
    <name type="scientific">Alternaria burnsii</name>
    <dbReference type="NCBI Taxonomy" id="1187904"/>
    <lineage>
        <taxon>Eukaryota</taxon>
        <taxon>Fungi</taxon>
        <taxon>Dikarya</taxon>
        <taxon>Ascomycota</taxon>
        <taxon>Pezizomycotina</taxon>
        <taxon>Dothideomycetes</taxon>
        <taxon>Pleosporomycetidae</taxon>
        <taxon>Pleosporales</taxon>
        <taxon>Pleosporineae</taxon>
        <taxon>Pleosporaceae</taxon>
        <taxon>Alternaria</taxon>
        <taxon>Alternaria sect. Alternaria</taxon>
    </lineage>
</organism>
<sequence length="110" mass="12351">MRKSDIASGEPFLHPKFLSSLIRYCKENLGVDASVSSVTVARSPRSGCRRTPSGWISWRSPVILLMLRQTSKLGAVKTKKRRPAMSNRGVIRDLPLRAQAQHCSQYLQLD</sequence>
<dbReference type="AlphaFoldDB" id="A0A8H7B9W7"/>
<dbReference type="GeneID" id="62202873"/>
<comment type="caution">
    <text evidence="1">The sequence shown here is derived from an EMBL/GenBank/DDBJ whole genome shotgun (WGS) entry which is preliminary data.</text>
</comment>
<reference evidence="1" key="1">
    <citation type="submission" date="2020-01" db="EMBL/GenBank/DDBJ databases">
        <authorList>
            <person name="Feng Z.H.Z."/>
        </authorList>
    </citation>
    <scope>NUCLEOTIDE SEQUENCE</scope>
    <source>
        <strain evidence="1">CBS107.38</strain>
    </source>
</reference>
<reference evidence="1" key="2">
    <citation type="submission" date="2020-08" db="EMBL/GenBank/DDBJ databases">
        <title>Draft Genome Sequence of Cumin Blight Pathogen Alternaria burnsii.</title>
        <authorList>
            <person name="Feng Z."/>
        </authorList>
    </citation>
    <scope>NUCLEOTIDE SEQUENCE</scope>
    <source>
        <strain evidence="1">CBS107.38</strain>
    </source>
</reference>
<dbReference type="Proteomes" id="UP000596902">
    <property type="component" value="Unassembled WGS sequence"/>
</dbReference>
<dbReference type="EMBL" id="JAAABM010000005">
    <property type="protein sequence ID" value="KAF7677789.1"/>
    <property type="molecule type" value="Genomic_DNA"/>
</dbReference>
<name>A0A8H7B9W7_9PLEO</name>
<evidence type="ECO:0000313" key="1">
    <source>
        <dbReference type="EMBL" id="KAF7677789.1"/>
    </source>
</evidence>
<protein>
    <submittedName>
        <fullName evidence="1">Radical s-adenosyl methionine domain-containing protein 2</fullName>
    </submittedName>
</protein>
<dbReference type="RefSeq" id="XP_038787967.1">
    <property type="nucleotide sequence ID" value="XM_038929695.1"/>
</dbReference>